<dbReference type="Gene3D" id="1.10.510.10">
    <property type="entry name" value="Transferase(Phosphotransferase) domain 1"/>
    <property type="match status" value="1"/>
</dbReference>
<reference evidence="11 12" key="1">
    <citation type="submission" date="2019-04" db="EMBL/GenBank/DDBJ databases">
        <title>The sequence and de novo assembly of Takifugu bimaculatus genome using PacBio and Hi-C technologies.</title>
        <authorList>
            <person name="Xu P."/>
            <person name="Liu B."/>
            <person name="Zhou Z."/>
        </authorList>
    </citation>
    <scope>NUCLEOTIDE SEQUENCE [LARGE SCALE GENOMIC DNA]</scope>
    <source>
        <strain evidence="11">TB-2018</strain>
        <tissue evidence="11">Muscle</tissue>
    </source>
</reference>
<dbReference type="EC" id="2.7.11.1" evidence="1"/>
<keyword evidence="12" id="KW-1185">Reference proteome</keyword>
<evidence type="ECO:0000256" key="9">
    <source>
        <dbReference type="SAM" id="MobiDB-lite"/>
    </source>
</evidence>
<name>A0A4Z2C9X0_9TELE</name>
<accession>A0A4Z2C9X0</accession>
<dbReference type="GO" id="GO:0005524">
    <property type="term" value="F:ATP binding"/>
    <property type="evidence" value="ECO:0007669"/>
    <property type="project" value="UniProtKB-KW"/>
</dbReference>
<evidence type="ECO:0000256" key="6">
    <source>
        <dbReference type="ARBA" id="ARBA00022840"/>
    </source>
</evidence>
<evidence type="ECO:0000259" key="10">
    <source>
        <dbReference type="PROSITE" id="PS50011"/>
    </source>
</evidence>
<dbReference type="AlphaFoldDB" id="A0A4Z2C9X0"/>
<dbReference type="Proteomes" id="UP000516260">
    <property type="component" value="Chromosome 12"/>
</dbReference>
<gene>
    <name evidence="11" type="ORF">fugu_012236</name>
</gene>
<dbReference type="PANTHER" id="PTHR24350">
    <property type="entry name" value="SERINE/THREONINE-PROTEIN KINASE IAL-RELATED"/>
    <property type="match status" value="1"/>
</dbReference>
<protein>
    <recommendedName>
        <fullName evidence="1">non-specific serine/threonine protein kinase</fullName>
        <ecNumber evidence="1">2.7.11.1</ecNumber>
    </recommendedName>
</protein>
<comment type="catalytic activity">
    <reaction evidence="8">
        <text>L-seryl-[protein] + ATP = O-phospho-L-seryl-[protein] + ADP + H(+)</text>
        <dbReference type="Rhea" id="RHEA:17989"/>
        <dbReference type="Rhea" id="RHEA-COMP:9863"/>
        <dbReference type="Rhea" id="RHEA-COMP:11604"/>
        <dbReference type="ChEBI" id="CHEBI:15378"/>
        <dbReference type="ChEBI" id="CHEBI:29999"/>
        <dbReference type="ChEBI" id="CHEBI:30616"/>
        <dbReference type="ChEBI" id="CHEBI:83421"/>
        <dbReference type="ChEBI" id="CHEBI:456216"/>
        <dbReference type="EC" id="2.7.11.1"/>
    </reaction>
</comment>
<dbReference type="PROSITE" id="PS50011">
    <property type="entry name" value="PROTEIN_KINASE_DOM"/>
    <property type="match status" value="1"/>
</dbReference>
<feature type="domain" description="Protein kinase" evidence="10">
    <location>
        <begin position="1"/>
        <end position="63"/>
    </location>
</feature>
<organism evidence="11 12">
    <name type="scientific">Takifugu bimaculatus</name>
    <dbReference type="NCBI Taxonomy" id="433685"/>
    <lineage>
        <taxon>Eukaryota</taxon>
        <taxon>Metazoa</taxon>
        <taxon>Chordata</taxon>
        <taxon>Craniata</taxon>
        <taxon>Vertebrata</taxon>
        <taxon>Euteleostomi</taxon>
        <taxon>Actinopterygii</taxon>
        <taxon>Neopterygii</taxon>
        <taxon>Teleostei</taxon>
        <taxon>Neoteleostei</taxon>
        <taxon>Acanthomorphata</taxon>
        <taxon>Eupercaria</taxon>
        <taxon>Tetraodontiformes</taxon>
        <taxon>Tetradontoidea</taxon>
        <taxon>Tetraodontidae</taxon>
        <taxon>Takifugu</taxon>
    </lineage>
</organism>
<evidence type="ECO:0000256" key="4">
    <source>
        <dbReference type="ARBA" id="ARBA00022741"/>
    </source>
</evidence>
<feature type="compositionally biased region" description="Polar residues" evidence="9">
    <location>
        <begin position="126"/>
        <end position="137"/>
    </location>
</feature>
<sequence length="194" mass="21384">MLVCGVPPFQETNDSETLVMILDCRYRVPDHVSDHCKDLITRMLRKDPAHRASLEAIEAHHWLQGLEDALLSPEAPPHWFSGALSPSSPQPPAPSILETSVKGAPRTEAEADQDGTSEGGGDDPRPTNTPHSHNAPGSRNEAALKAEHGKRHSVKLRDRLFQFPLCEKALAFNTPTHKKPKILPLAQYNCCRVL</sequence>
<keyword evidence="4" id="KW-0547">Nucleotide-binding</keyword>
<comment type="catalytic activity">
    <reaction evidence="7">
        <text>L-threonyl-[protein] + ATP = O-phospho-L-threonyl-[protein] + ADP + H(+)</text>
        <dbReference type="Rhea" id="RHEA:46608"/>
        <dbReference type="Rhea" id="RHEA-COMP:11060"/>
        <dbReference type="Rhea" id="RHEA-COMP:11605"/>
        <dbReference type="ChEBI" id="CHEBI:15378"/>
        <dbReference type="ChEBI" id="CHEBI:30013"/>
        <dbReference type="ChEBI" id="CHEBI:30616"/>
        <dbReference type="ChEBI" id="CHEBI:61977"/>
        <dbReference type="ChEBI" id="CHEBI:456216"/>
        <dbReference type="EC" id="2.7.11.1"/>
    </reaction>
</comment>
<keyword evidence="3" id="KW-0808">Transferase</keyword>
<keyword evidence="5" id="KW-0418">Kinase</keyword>
<keyword evidence="6" id="KW-0067">ATP-binding</keyword>
<feature type="region of interest" description="Disordered" evidence="9">
    <location>
        <begin position="77"/>
        <end position="139"/>
    </location>
</feature>
<dbReference type="InterPro" id="IPR011009">
    <property type="entry name" value="Kinase-like_dom_sf"/>
</dbReference>
<evidence type="ECO:0000256" key="7">
    <source>
        <dbReference type="ARBA" id="ARBA00047899"/>
    </source>
</evidence>
<comment type="caution">
    <text evidence="11">The sequence shown here is derived from an EMBL/GenBank/DDBJ whole genome shotgun (WGS) entry which is preliminary data.</text>
</comment>
<evidence type="ECO:0000256" key="1">
    <source>
        <dbReference type="ARBA" id="ARBA00012513"/>
    </source>
</evidence>
<evidence type="ECO:0000256" key="3">
    <source>
        <dbReference type="ARBA" id="ARBA00022679"/>
    </source>
</evidence>
<dbReference type="InterPro" id="IPR030616">
    <property type="entry name" value="Aur-like"/>
</dbReference>
<dbReference type="SUPFAM" id="SSF56112">
    <property type="entry name" value="Protein kinase-like (PK-like)"/>
    <property type="match status" value="1"/>
</dbReference>
<dbReference type="GO" id="GO:0004674">
    <property type="term" value="F:protein serine/threonine kinase activity"/>
    <property type="evidence" value="ECO:0007669"/>
    <property type="project" value="UniProtKB-KW"/>
</dbReference>
<evidence type="ECO:0000256" key="2">
    <source>
        <dbReference type="ARBA" id="ARBA00022527"/>
    </source>
</evidence>
<keyword evidence="2" id="KW-0723">Serine/threonine-protein kinase</keyword>
<evidence type="ECO:0000313" key="11">
    <source>
        <dbReference type="EMBL" id="TNN00990.1"/>
    </source>
</evidence>
<dbReference type="EMBL" id="SWLE01000004">
    <property type="protein sequence ID" value="TNN00990.1"/>
    <property type="molecule type" value="Genomic_DNA"/>
</dbReference>
<evidence type="ECO:0000313" key="12">
    <source>
        <dbReference type="Proteomes" id="UP000516260"/>
    </source>
</evidence>
<evidence type="ECO:0000256" key="5">
    <source>
        <dbReference type="ARBA" id="ARBA00022777"/>
    </source>
</evidence>
<proteinExistence type="predicted"/>
<dbReference type="InterPro" id="IPR000719">
    <property type="entry name" value="Prot_kinase_dom"/>
</dbReference>
<evidence type="ECO:0000256" key="8">
    <source>
        <dbReference type="ARBA" id="ARBA00048679"/>
    </source>
</evidence>